<name>A0ABZ2HYE6_9HYPH</name>
<dbReference type="PIRSF" id="PIRSF006769">
    <property type="entry name" value="RibD"/>
    <property type="match status" value="1"/>
</dbReference>
<dbReference type="InterPro" id="IPR002734">
    <property type="entry name" value="RibDG_C"/>
</dbReference>
<dbReference type="CDD" id="cd01284">
    <property type="entry name" value="Riboflavin_deaminase-reductase"/>
    <property type="match status" value="1"/>
</dbReference>
<comment type="pathway">
    <text evidence="3 12">Cofactor biosynthesis; riboflavin biosynthesis; 5-amino-6-(D-ribitylamino)uracil from GTP: step 3/4.</text>
</comment>
<comment type="similarity">
    <text evidence="4 12">In the N-terminal section; belongs to the cytidine and deoxycytidylate deaminase family.</text>
</comment>
<keyword evidence="9 12" id="KW-0521">NADP</keyword>
<evidence type="ECO:0000256" key="8">
    <source>
        <dbReference type="ARBA" id="ARBA00022833"/>
    </source>
</evidence>
<evidence type="ECO:0000313" key="14">
    <source>
        <dbReference type="EMBL" id="WWT31603.1"/>
    </source>
</evidence>
<evidence type="ECO:0000256" key="11">
    <source>
        <dbReference type="ARBA" id="ARBA00023268"/>
    </source>
</evidence>
<reference evidence="14 15" key="1">
    <citation type="submission" date="2024-02" db="EMBL/GenBank/DDBJ databases">
        <title>Complete genome sequence of Pelagibacterium nitratireducens ZH15.</title>
        <authorList>
            <person name="Zhao L.H."/>
        </authorList>
    </citation>
    <scope>NUCLEOTIDE SEQUENCE [LARGE SCALE GENOMIC DNA]</scope>
    <source>
        <strain evidence="14 15">ZH15</strain>
    </source>
</reference>
<dbReference type="PROSITE" id="PS51747">
    <property type="entry name" value="CYT_DCMP_DEAMINASES_2"/>
    <property type="match status" value="1"/>
</dbReference>
<comment type="function">
    <text evidence="1 12">Converts 2,5-diamino-6-(ribosylamino)-4(3h)-pyrimidinone 5'-phosphate into 5-amino-6-(ribosylamino)-2,4(1h,3h)-pyrimidinedione 5'-phosphate.</text>
</comment>
<evidence type="ECO:0000256" key="9">
    <source>
        <dbReference type="ARBA" id="ARBA00022857"/>
    </source>
</evidence>
<keyword evidence="11" id="KW-0511">Multifunctional enzyme</keyword>
<dbReference type="RefSeq" id="WP_338607068.1">
    <property type="nucleotide sequence ID" value="NZ_CP146275.1"/>
</dbReference>
<proteinExistence type="inferred from homology"/>
<dbReference type="GO" id="GO:0008703">
    <property type="term" value="F:5-amino-6-(5-phosphoribosylamino)uracil reductase activity"/>
    <property type="evidence" value="ECO:0007669"/>
    <property type="project" value="UniProtKB-EC"/>
</dbReference>
<keyword evidence="8 12" id="KW-0862">Zinc</keyword>
<evidence type="ECO:0000256" key="1">
    <source>
        <dbReference type="ARBA" id="ARBA00002151"/>
    </source>
</evidence>
<dbReference type="EMBL" id="CP146275">
    <property type="protein sequence ID" value="WWT31603.1"/>
    <property type="molecule type" value="Genomic_DNA"/>
</dbReference>
<dbReference type="GO" id="GO:0008835">
    <property type="term" value="F:diaminohydroxyphosphoribosylaminopyrimidine deaminase activity"/>
    <property type="evidence" value="ECO:0007669"/>
    <property type="project" value="UniProtKB-EC"/>
</dbReference>
<evidence type="ECO:0000259" key="13">
    <source>
        <dbReference type="PROSITE" id="PS51747"/>
    </source>
</evidence>
<evidence type="ECO:0000256" key="3">
    <source>
        <dbReference type="ARBA" id="ARBA00004910"/>
    </source>
</evidence>
<dbReference type="Gene3D" id="3.40.140.10">
    <property type="entry name" value="Cytidine Deaminase, domain 2"/>
    <property type="match status" value="1"/>
</dbReference>
<dbReference type="Pfam" id="PF01872">
    <property type="entry name" value="RibD_C"/>
    <property type="match status" value="1"/>
</dbReference>
<dbReference type="SUPFAM" id="SSF53927">
    <property type="entry name" value="Cytidine deaminase-like"/>
    <property type="match status" value="1"/>
</dbReference>
<dbReference type="Pfam" id="PF00383">
    <property type="entry name" value="dCMP_cyt_deam_1"/>
    <property type="match status" value="1"/>
</dbReference>
<gene>
    <name evidence="14" type="primary">ribD</name>
    <name evidence="14" type="ORF">V6617_11290</name>
</gene>
<keyword evidence="12 14" id="KW-0378">Hydrolase</keyword>
<feature type="domain" description="CMP/dCMP-type deaminase" evidence="13">
    <location>
        <begin position="10"/>
        <end position="122"/>
    </location>
</feature>
<comment type="pathway">
    <text evidence="2 12">Cofactor biosynthesis; riboflavin biosynthesis; 5-amino-6-(D-ribitylamino)uracil from GTP: step 2/4.</text>
</comment>
<dbReference type="NCBIfam" id="TIGR00326">
    <property type="entry name" value="eubact_ribD"/>
    <property type="match status" value="1"/>
</dbReference>
<comment type="cofactor">
    <cofactor evidence="12">
        <name>Zn(2+)</name>
        <dbReference type="ChEBI" id="CHEBI:29105"/>
    </cofactor>
    <text evidence="12">Binds 1 zinc ion.</text>
</comment>
<dbReference type="InterPro" id="IPR050765">
    <property type="entry name" value="Riboflavin_Biosynth_HTPR"/>
</dbReference>
<comment type="catalytic activity">
    <reaction evidence="12">
        <text>5-amino-6-(5-phospho-D-ribitylamino)uracil + NADP(+) = 5-amino-6-(5-phospho-D-ribosylamino)uracil + NADPH + H(+)</text>
        <dbReference type="Rhea" id="RHEA:17845"/>
        <dbReference type="ChEBI" id="CHEBI:15378"/>
        <dbReference type="ChEBI" id="CHEBI:57783"/>
        <dbReference type="ChEBI" id="CHEBI:58349"/>
        <dbReference type="ChEBI" id="CHEBI:58421"/>
        <dbReference type="ChEBI" id="CHEBI:58453"/>
        <dbReference type="EC" id="1.1.1.193"/>
    </reaction>
</comment>
<dbReference type="Gene3D" id="3.40.430.10">
    <property type="entry name" value="Dihydrofolate Reductase, subunit A"/>
    <property type="match status" value="1"/>
</dbReference>
<comment type="similarity">
    <text evidence="5 12">In the C-terminal section; belongs to the HTP reductase family.</text>
</comment>
<dbReference type="PROSITE" id="PS00903">
    <property type="entry name" value="CYT_DCMP_DEAMINASES_1"/>
    <property type="match status" value="1"/>
</dbReference>
<comment type="catalytic activity">
    <reaction evidence="12">
        <text>2,5-diamino-6-hydroxy-4-(5-phosphoribosylamino)-pyrimidine + H2O + H(+) = 5-amino-6-(5-phospho-D-ribosylamino)uracil + NH4(+)</text>
        <dbReference type="Rhea" id="RHEA:21868"/>
        <dbReference type="ChEBI" id="CHEBI:15377"/>
        <dbReference type="ChEBI" id="CHEBI:15378"/>
        <dbReference type="ChEBI" id="CHEBI:28938"/>
        <dbReference type="ChEBI" id="CHEBI:58453"/>
        <dbReference type="ChEBI" id="CHEBI:58614"/>
        <dbReference type="EC" id="3.5.4.26"/>
    </reaction>
</comment>
<dbReference type="SUPFAM" id="SSF53597">
    <property type="entry name" value="Dihydrofolate reductase-like"/>
    <property type="match status" value="1"/>
</dbReference>
<evidence type="ECO:0000256" key="6">
    <source>
        <dbReference type="ARBA" id="ARBA00022619"/>
    </source>
</evidence>
<dbReference type="PANTHER" id="PTHR38011:SF7">
    <property type="entry name" value="2,5-DIAMINO-6-RIBOSYLAMINO-4(3H)-PYRIMIDINONE 5'-PHOSPHATE REDUCTASE"/>
    <property type="match status" value="1"/>
</dbReference>
<evidence type="ECO:0000256" key="10">
    <source>
        <dbReference type="ARBA" id="ARBA00023002"/>
    </source>
</evidence>
<dbReference type="EC" id="3.5.4.26" evidence="12"/>
<dbReference type="InterPro" id="IPR002125">
    <property type="entry name" value="CMP_dCMP_dom"/>
</dbReference>
<keyword evidence="15" id="KW-1185">Reference proteome</keyword>
<evidence type="ECO:0000256" key="12">
    <source>
        <dbReference type="PIRNR" id="PIRNR006769"/>
    </source>
</evidence>
<dbReference type="InterPro" id="IPR004794">
    <property type="entry name" value="Eubact_RibD"/>
</dbReference>
<evidence type="ECO:0000313" key="15">
    <source>
        <dbReference type="Proteomes" id="UP001369958"/>
    </source>
</evidence>
<dbReference type="InterPro" id="IPR016193">
    <property type="entry name" value="Cytidine_deaminase-like"/>
</dbReference>
<keyword evidence="10 12" id="KW-0560">Oxidoreductase</keyword>
<dbReference type="PANTHER" id="PTHR38011">
    <property type="entry name" value="DIHYDROFOLATE REDUCTASE FAMILY PROTEIN (AFU_ORTHOLOGUE AFUA_8G06820)"/>
    <property type="match status" value="1"/>
</dbReference>
<dbReference type="Proteomes" id="UP001369958">
    <property type="component" value="Chromosome"/>
</dbReference>
<keyword evidence="6 12" id="KW-0686">Riboflavin biosynthesis</keyword>
<protein>
    <recommendedName>
        <fullName evidence="12">Riboflavin biosynthesis protein RibD</fullName>
    </recommendedName>
    <domain>
        <recommendedName>
            <fullName evidence="12">Diaminohydroxyphosphoribosylaminopyrimidine deaminase</fullName>
            <shortName evidence="12">DRAP deaminase</shortName>
            <ecNumber evidence="12">3.5.4.26</ecNumber>
        </recommendedName>
        <alternativeName>
            <fullName evidence="12">Riboflavin-specific deaminase</fullName>
        </alternativeName>
    </domain>
    <domain>
        <recommendedName>
            <fullName evidence="12">5-amino-6-(5-phosphoribosylamino)uracil reductase</fullName>
            <ecNumber evidence="12">1.1.1.193</ecNumber>
        </recommendedName>
        <alternativeName>
            <fullName evidence="12">HTP reductase</fullName>
        </alternativeName>
    </domain>
</protein>
<evidence type="ECO:0000256" key="4">
    <source>
        <dbReference type="ARBA" id="ARBA00005259"/>
    </source>
</evidence>
<organism evidence="14 15">
    <name type="scientific">Pelagibacterium nitratireducens</name>
    <dbReference type="NCBI Taxonomy" id="1046114"/>
    <lineage>
        <taxon>Bacteria</taxon>
        <taxon>Pseudomonadati</taxon>
        <taxon>Pseudomonadota</taxon>
        <taxon>Alphaproteobacteria</taxon>
        <taxon>Hyphomicrobiales</taxon>
        <taxon>Devosiaceae</taxon>
        <taxon>Pelagibacterium</taxon>
    </lineage>
</organism>
<keyword evidence="7 12" id="KW-0479">Metal-binding</keyword>
<evidence type="ECO:0000256" key="5">
    <source>
        <dbReference type="ARBA" id="ARBA00007417"/>
    </source>
</evidence>
<dbReference type="InterPro" id="IPR016192">
    <property type="entry name" value="APOBEC/CMP_deaminase_Zn-bd"/>
</dbReference>
<evidence type="ECO:0000256" key="2">
    <source>
        <dbReference type="ARBA" id="ARBA00004882"/>
    </source>
</evidence>
<dbReference type="EC" id="1.1.1.193" evidence="12"/>
<dbReference type="InterPro" id="IPR024072">
    <property type="entry name" value="DHFR-like_dom_sf"/>
</dbReference>
<evidence type="ECO:0000256" key="7">
    <source>
        <dbReference type="ARBA" id="ARBA00022723"/>
    </source>
</evidence>
<sequence>MDVTRRNEIMPADLRWLEAAARIAIPYRGTTAENPTVGAIVVSPDGRVLGRGVTATGGRPHAEPPALAMAGQGARGATLYVTLEPCNHWGKTPPCVDAVLESGVARVVCGASDPDPRTGGQSIAKMRAAGIEVVVGDNLRSIERLHEGFFSRVRRGRPFVAAKLAVSRDGMIGRTERGNVAITGEEARRWAHMQRAVSDAIMVGAATARLDDPRLNVRLAGLEGRAPLRVLVAGRSQLPQSLNQFAVSTAQQTVIIAENTHLESFSQHAEILGVAGKAGRPDLDEGLQALARRGIGSVLVEGGAGLNDALLDAGLIDRFHLLQSDVEIGANGVGATVHASLPERLAELGFSVVESRPLGCDMLTTFEKV</sequence>
<accession>A0ABZ2HYE6</accession>